<reference evidence="2" key="1">
    <citation type="journal article" date="2020" name="Stud. Mycol.">
        <title>101 Dothideomycetes genomes: a test case for predicting lifestyles and emergence of pathogens.</title>
        <authorList>
            <person name="Haridas S."/>
            <person name="Albert R."/>
            <person name="Binder M."/>
            <person name="Bloem J."/>
            <person name="Labutti K."/>
            <person name="Salamov A."/>
            <person name="Andreopoulos B."/>
            <person name="Baker S."/>
            <person name="Barry K."/>
            <person name="Bills G."/>
            <person name="Bluhm B."/>
            <person name="Cannon C."/>
            <person name="Castanera R."/>
            <person name="Culley D."/>
            <person name="Daum C."/>
            <person name="Ezra D."/>
            <person name="Gonzalez J."/>
            <person name="Henrissat B."/>
            <person name="Kuo A."/>
            <person name="Liang C."/>
            <person name="Lipzen A."/>
            <person name="Lutzoni F."/>
            <person name="Magnuson J."/>
            <person name="Mondo S."/>
            <person name="Nolan M."/>
            <person name="Ohm R."/>
            <person name="Pangilinan J."/>
            <person name="Park H.-J."/>
            <person name="Ramirez L."/>
            <person name="Alfaro M."/>
            <person name="Sun H."/>
            <person name="Tritt A."/>
            <person name="Yoshinaga Y."/>
            <person name="Zwiers L.-H."/>
            <person name="Turgeon B."/>
            <person name="Goodwin S."/>
            <person name="Spatafora J."/>
            <person name="Crous P."/>
            <person name="Grigoriev I."/>
        </authorList>
    </citation>
    <scope>NUCLEOTIDE SEQUENCE</scope>
    <source>
        <strain evidence="2">SCOH1-5</strain>
    </source>
</reference>
<evidence type="ECO:0000256" key="1">
    <source>
        <dbReference type="SAM" id="MobiDB-lite"/>
    </source>
</evidence>
<dbReference type="AlphaFoldDB" id="A0A6A6FHN2"/>
<dbReference type="EMBL" id="ML992672">
    <property type="protein sequence ID" value="KAF2212861.1"/>
    <property type="molecule type" value="Genomic_DNA"/>
</dbReference>
<evidence type="ECO:0000313" key="2">
    <source>
        <dbReference type="EMBL" id="KAF2212861.1"/>
    </source>
</evidence>
<dbReference type="Proteomes" id="UP000799539">
    <property type="component" value="Unassembled WGS sequence"/>
</dbReference>
<proteinExistence type="predicted"/>
<keyword evidence="3" id="KW-1185">Reference proteome</keyword>
<name>A0A6A6FHN2_9PEZI</name>
<feature type="compositionally biased region" description="Polar residues" evidence="1">
    <location>
        <begin position="48"/>
        <end position="57"/>
    </location>
</feature>
<organism evidence="2 3">
    <name type="scientific">Cercospora zeae-maydis SCOH1-5</name>
    <dbReference type="NCBI Taxonomy" id="717836"/>
    <lineage>
        <taxon>Eukaryota</taxon>
        <taxon>Fungi</taxon>
        <taxon>Dikarya</taxon>
        <taxon>Ascomycota</taxon>
        <taxon>Pezizomycotina</taxon>
        <taxon>Dothideomycetes</taxon>
        <taxon>Dothideomycetidae</taxon>
        <taxon>Mycosphaerellales</taxon>
        <taxon>Mycosphaerellaceae</taxon>
        <taxon>Cercospora</taxon>
    </lineage>
</organism>
<accession>A0A6A6FHN2</accession>
<evidence type="ECO:0000313" key="3">
    <source>
        <dbReference type="Proteomes" id="UP000799539"/>
    </source>
</evidence>
<feature type="compositionally biased region" description="Low complexity" evidence="1">
    <location>
        <begin position="23"/>
        <end position="34"/>
    </location>
</feature>
<dbReference type="OrthoDB" id="3641738at2759"/>
<protein>
    <submittedName>
        <fullName evidence="2">Uncharacterized protein</fullName>
    </submittedName>
</protein>
<gene>
    <name evidence="2" type="ORF">CERZMDRAFT_84470</name>
</gene>
<sequence>MSAATTNFFLASEAHPGSRKYMTSSPTNTSRSSSHNASIPEETAATPRKNQPLDSISETGSFISMDKFMNEQAPTSSRRKLVSSKLREWRSESHATWKRVQPYYEDFKYWVLMGPH</sequence>
<feature type="region of interest" description="Disordered" evidence="1">
    <location>
        <begin position="15"/>
        <end position="57"/>
    </location>
</feature>